<reference evidence="2 3" key="1">
    <citation type="submission" date="2023-07" db="EMBL/GenBank/DDBJ databases">
        <title>Comparative genomics of wheat-associated soil bacteria to identify genetic determinants of phenazine resistance.</title>
        <authorList>
            <person name="Mouncey N."/>
        </authorList>
    </citation>
    <scope>NUCLEOTIDE SEQUENCE [LARGE SCALE GENOMIC DNA]</scope>
    <source>
        <strain evidence="2 3">V3I3</strain>
    </source>
</reference>
<name>A0ABU0RBC1_9MICO</name>
<accession>A0ABU0RBC1</accession>
<feature type="transmembrane region" description="Helical" evidence="1">
    <location>
        <begin position="226"/>
        <end position="245"/>
    </location>
</feature>
<dbReference type="Proteomes" id="UP001239083">
    <property type="component" value="Unassembled WGS sequence"/>
</dbReference>
<feature type="transmembrane region" description="Helical" evidence="1">
    <location>
        <begin position="107"/>
        <end position="129"/>
    </location>
</feature>
<evidence type="ECO:0000313" key="3">
    <source>
        <dbReference type="Proteomes" id="UP001239083"/>
    </source>
</evidence>
<gene>
    <name evidence="2" type="ORF">QFZ26_002061</name>
</gene>
<feature type="transmembrane region" description="Helical" evidence="1">
    <location>
        <begin position="197"/>
        <end position="214"/>
    </location>
</feature>
<comment type="caution">
    <text evidence="2">The sequence shown here is derived from an EMBL/GenBank/DDBJ whole genome shotgun (WGS) entry which is preliminary data.</text>
</comment>
<keyword evidence="1" id="KW-0812">Transmembrane</keyword>
<sequence length="258" mass="28238">MGKQEPCNDPLCVVNGIGEQIGGAVNYWQDPFGNTFQALKDAAAGLAKDVLPALTEATLPDLTAGWFLSAYAIAFATAIMAAIVLLIPQFVRTARGAMAGRDLLESIGLYFPLFLVGAMFGPMFGYILVNFFHSLSNVFIEWGISGSYSEVITRMESLIDTTDPVTLTGGVFIACVLMLLMVIGLFLVVLMLIVQLVTLYFTGVLIPLGIVWIIDPTKRSFGLRLVQLWLGILAAHALLFFPARLRVQHDGRRHRDTR</sequence>
<protein>
    <recommendedName>
        <fullName evidence="4">TrbL/VirB6 plasmid conjugal transfer protein</fullName>
    </recommendedName>
</protein>
<keyword evidence="3" id="KW-1185">Reference proteome</keyword>
<evidence type="ECO:0008006" key="4">
    <source>
        <dbReference type="Google" id="ProtNLM"/>
    </source>
</evidence>
<dbReference type="RefSeq" id="WP_307041801.1">
    <property type="nucleotide sequence ID" value="NZ_JAUSYY010000001.1"/>
</dbReference>
<evidence type="ECO:0000256" key="1">
    <source>
        <dbReference type="SAM" id="Phobius"/>
    </source>
</evidence>
<feature type="transmembrane region" description="Helical" evidence="1">
    <location>
        <begin position="64"/>
        <end position="87"/>
    </location>
</feature>
<feature type="transmembrane region" description="Helical" evidence="1">
    <location>
        <begin position="165"/>
        <end position="190"/>
    </location>
</feature>
<dbReference type="EMBL" id="JAUSYY010000001">
    <property type="protein sequence ID" value="MDQ0894506.1"/>
    <property type="molecule type" value="Genomic_DNA"/>
</dbReference>
<keyword evidence="1" id="KW-0472">Membrane</keyword>
<organism evidence="2 3">
    <name type="scientific">Agromyces ramosus</name>
    <dbReference type="NCBI Taxonomy" id="33879"/>
    <lineage>
        <taxon>Bacteria</taxon>
        <taxon>Bacillati</taxon>
        <taxon>Actinomycetota</taxon>
        <taxon>Actinomycetes</taxon>
        <taxon>Micrococcales</taxon>
        <taxon>Microbacteriaceae</taxon>
        <taxon>Agromyces</taxon>
    </lineage>
</organism>
<evidence type="ECO:0000313" key="2">
    <source>
        <dbReference type="EMBL" id="MDQ0894506.1"/>
    </source>
</evidence>
<proteinExistence type="predicted"/>
<keyword evidence="1" id="KW-1133">Transmembrane helix</keyword>